<organism evidence="2 3">
    <name type="scientific">Leucothrix arctica</name>
    <dbReference type="NCBI Taxonomy" id="1481894"/>
    <lineage>
        <taxon>Bacteria</taxon>
        <taxon>Pseudomonadati</taxon>
        <taxon>Pseudomonadota</taxon>
        <taxon>Gammaproteobacteria</taxon>
        <taxon>Thiotrichales</taxon>
        <taxon>Thiotrichaceae</taxon>
        <taxon>Leucothrix</taxon>
    </lineage>
</organism>
<proteinExistence type="predicted"/>
<dbReference type="OrthoDB" id="9782395at2"/>
<dbReference type="Pfam" id="PF02698">
    <property type="entry name" value="DUF218"/>
    <property type="match status" value="1"/>
</dbReference>
<dbReference type="Proteomes" id="UP000245506">
    <property type="component" value="Unassembled WGS sequence"/>
</dbReference>
<reference evidence="2 3" key="1">
    <citation type="submission" date="2018-05" db="EMBL/GenBank/DDBJ databases">
        <title>Leucothrix arctica sp. nov., isolated from Arctic seawater.</title>
        <authorList>
            <person name="Choi A."/>
            <person name="Baek K."/>
        </authorList>
    </citation>
    <scope>NUCLEOTIDE SEQUENCE [LARGE SCALE GENOMIC DNA]</scope>
    <source>
        <strain evidence="2 3">IMCC9719</strain>
    </source>
</reference>
<evidence type="ECO:0000259" key="1">
    <source>
        <dbReference type="Pfam" id="PF02698"/>
    </source>
</evidence>
<evidence type="ECO:0000313" key="2">
    <source>
        <dbReference type="EMBL" id="PWQ93951.1"/>
    </source>
</evidence>
<dbReference type="InterPro" id="IPR003848">
    <property type="entry name" value="DUF218"/>
</dbReference>
<dbReference type="AlphaFoldDB" id="A0A317C6W0"/>
<keyword evidence="3" id="KW-1185">Reference proteome</keyword>
<comment type="caution">
    <text evidence="2">The sequence shown here is derived from an EMBL/GenBank/DDBJ whole genome shotgun (WGS) entry which is preliminary data.</text>
</comment>
<accession>A0A317C6W0</accession>
<feature type="domain" description="DUF218" evidence="1">
    <location>
        <begin position="11"/>
        <end position="78"/>
    </location>
</feature>
<protein>
    <recommendedName>
        <fullName evidence="1">DUF218 domain-containing protein</fullName>
    </recommendedName>
</protein>
<name>A0A317C6W0_9GAMM</name>
<sequence>MVIHFVPKKDVNSRTIQKHLYYTHKIIQENNLNSAIIVSEPLHMKRAIMMAEVLGIDAFSSPTPTTRYKGLKVRVSFLVREIYFIHHYFVTGD</sequence>
<gene>
    <name evidence="2" type="ORF">DKT75_20355</name>
</gene>
<dbReference type="EMBL" id="QGKL01000042">
    <property type="protein sequence ID" value="PWQ93951.1"/>
    <property type="molecule type" value="Genomic_DNA"/>
</dbReference>
<evidence type="ECO:0000313" key="3">
    <source>
        <dbReference type="Proteomes" id="UP000245506"/>
    </source>
</evidence>